<organism evidence="1 2">
    <name type="scientific">Aureobasidium melanogenum</name>
    <name type="common">Aureobasidium pullulans var. melanogenum</name>
    <dbReference type="NCBI Taxonomy" id="46634"/>
    <lineage>
        <taxon>Eukaryota</taxon>
        <taxon>Fungi</taxon>
        <taxon>Dikarya</taxon>
        <taxon>Ascomycota</taxon>
        <taxon>Pezizomycotina</taxon>
        <taxon>Dothideomycetes</taxon>
        <taxon>Dothideomycetidae</taxon>
        <taxon>Dothideales</taxon>
        <taxon>Saccotheciaceae</taxon>
        <taxon>Aureobasidium</taxon>
    </lineage>
</organism>
<dbReference type="AlphaFoldDB" id="A0A9P8KAL9"/>
<proteinExistence type="predicted"/>
<comment type="caution">
    <text evidence="1">The sequence shown here is derived from an EMBL/GenBank/DDBJ whole genome shotgun (WGS) entry which is preliminary data.</text>
</comment>
<evidence type="ECO:0000313" key="2">
    <source>
        <dbReference type="Proteomes" id="UP000767238"/>
    </source>
</evidence>
<accession>A0A9P8KAL9</accession>
<protein>
    <submittedName>
        <fullName evidence="1">Uncharacterized protein</fullName>
    </submittedName>
</protein>
<gene>
    <name evidence="1" type="ORF">KCV03_g149</name>
</gene>
<evidence type="ECO:0000313" key="1">
    <source>
        <dbReference type="EMBL" id="KAH0238026.1"/>
    </source>
</evidence>
<dbReference type="EMBL" id="JAHFYH010000001">
    <property type="protein sequence ID" value="KAH0238026.1"/>
    <property type="molecule type" value="Genomic_DNA"/>
</dbReference>
<dbReference type="Proteomes" id="UP000767238">
    <property type="component" value="Unassembled WGS sequence"/>
</dbReference>
<feature type="non-terminal residue" evidence="1">
    <location>
        <position position="715"/>
    </location>
</feature>
<name>A0A9P8KAL9_AURME</name>
<reference evidence="1" key="2">
    <citation type="submission" date="2021-08" db="EMBL/GenBank/DDBJ databases">
        <authorList>
            <person name="Gostincar C."/>
            <person name="Sun X."/>
            <person name="Song Z."/>
            <person name="Gunde-Cimerman N."/>
        </authorList>
    </citation>
    <scope>NUCLEOTIDE SEQUENCE</scope>
    <source>
        <strain evidence="1">EXF-8016</strain>
    </source>
</reference>
<sequence length="715" mass="78937">MFVLPLVSYSRKAHFCPQEEAAPSEKEAVSIASLALALLYSVRSTERESVETGILLESDLPVSEGVSIPNVSNELLVSSMASQIIRNSSKVCGSGSIGLPMRPSFSKVHNRNGARIPKKAKTRPLYRRILSSADMSSSYMLVSNSIVGPVSGMSEPIRYPKSYRARLGILDEYDVEDVYRDYGGIRPLVDESKVVVVGKKEEDNQKNSWQPEFSQSLSVRDLNGAFRCILTTKFLSIVSRLILLISFILLTEAGERVQVEDVGASDKASNCSGGSYSSTITKGCTSSTAGGSRGIGGAKIEPQFCSVCVIAMTMFKGQSFGEILDEAGQPSPKHVDRGLKSLDSGQCLNDRTLADFDIWDLVLLDPKMYTPGLVNPLDIALLQDLQETNLPVSALSSDSDRTTVQFEQVRNKQRIDFLRLTIFGVSVSMIWVFPCHSSTRPQRDLLRFYKVSIGRRGRGLRYSSRSTMHLTESGVSMPTLDISESPPGLPEDSCSLSSRPSMLVSAKGVEALDSSLETLFSNASVRAAWSPALANSSLNFFSSRVSRAIVIVRRCLMCNRFLPGDLFRKQLNLTACFFSPTLTCNFLNMKQKLFVQPIQDNVTVILQSQTFDDRQQNLGLVELVIMLRKSHEVNVELDEILDTNSGYSWDSSGVVPSSVVLQSGAVAIVENIDSRTPLHRTTTRIVLHDYSDRSDDLRQLWLRTRKEVGHMIGER</sequence>
<reference evidence="1" key="1">
    <citation type="journal article" date="2021" name="J Fungi (Basel)">
        <title>Virulence traits and population genomics of the black yeast Aureobasidium melanogenum.</title>
        <authorList>
            <person name="Cernosa A."/>
            <person name="Sun X."/>
            <person name="Gostincar C."/>
            <person name="Fang C."/>
            <person name="Gunde-Cimerman N."/>
            <person name="Song Z."/>
        </authorList>
    </citation>
    <scope>NUCLEOTIDE SEQUENCE</scope>
    <source>
        <strain evidence="1">EXF-8016</strain>
    </source>
</reference>